<dbReference type="AlphaFoldDB" id="A2C8J7"/>
<feature type="transmembrane region" description="Helical" evidence="1">
    <location>
        <begin position="20"/>
        <end position="44"/>
    </location>
</feature>
<dbReference type="EMBL" id="CP000554">
    <property type="protein sequence ID" value="ABM77807.1"/>
    <property type="molecule type" value="Genomic_DNA"/>
</dbReference>
<reference evidence="2 3" key="1">
    <citation type="journal article" date="2007" name="PLoS Genet.">
        <title>Patterns and implications of gene gain and loss in the evolution of Prochlorococcus.</title>
        <authorList>
            <person name="Kettler G.C."/>
            <person name="Martiny A.C."/>
            <person name="Huang K."/>
            <person name="Zucker J."/>
            <person name="Coleman M.L."/>
            <person name="Rodrigue S."/>
            <person name="Chen F."/>
            <person name="Lapidus A."/>
            <person name="Ferriera S."/>
            <person name="Johnson J."/>
            <person name="Steglich C."/>
            <person name="Church G.M."/>
            <person name="Richardson P."/>
            <person name="Chisholm S.W."/>
        </authorList>
    </citation>
    <scope>NUCLEOTIDE SEQUENCE [LARGE SCALE GENOMIC DNA]</scope>
    <source>
        <strain evidence="2 3">MIT 9303</strain>
    </source>
</reference>
<sequence length="61" mass="6618">MPIVMRGLVFAMALDLSPLTIGVIVVVGVLFIAMFGISSAFGGYQGIFDWTQEKPGDQKKR</sequence>
<evidence type="ECO:0000256" key="1">
    <source>
        <dbReference type="SAM" id="Phobius"/>
    </source>
</evidence>
<keyword evidence="1" id="KW-0472">Membrane</keyword>
<dbReference type="STRING" id="59922.P9303_10581"/>
<keyword evidence="1" id="KW-0812">Transmembrane</keyword>
<keyword evidence="1" id="KW-1133">Transmembrane helix</keyword>
<protein>
    <submittedName>
        <fullName evidence="2">Uncharacterized protein</fullName>
    </submittedName>
</protein>
<evidence type="ECO:0000313" key="3">
    <source>
        <dbReference type="Proteomes" id="UP000002274"/>
    </source>
</evidence>
<name>A2C8J7_PROM3</name>
<organism evidence="2 3">
    <name type="scientific">Prochlorococcus marinus (strain MIT 9303)</name>
    <dbReference type="NCBI Taxonomy" id="59922"/>
    <lineage>
        <taxon>Bacteria</taxon>
        <taxon>Bacillati</taxon>
        <taxon>Cyanobacteriota</taxon>
        <taxon>Cyanophyceae</taxon>
        <taxon>Synechococcales</taxon>
        <taxon>Prochlorococcaceae</taxon>
        <taxon>Prochlorococcus</taxon>
    </lineage>
</organism>
<proteinExistence type="predicted"/>
<evidence type="ECO:0000313" key="2">
    <source>
        <dbReference type="EMBL" id="ABM77807.1"/>
    </source>
</evidence>
<accession>A2C8J7</accession>
<dbReference type="HOGENOM" id="CLU_2919075_0_0_3"/>
<dbReference type="KEGG" id="pmf:P9303_10581"/>
<dbReference type="Proteomes" id="UP000002274">
    <property type="component" value="Chromosome"/>
</dbReference>
<gene>
    <name evidence="2" type="ordered locus">P9303_10581</name>
</gene>